<evidence type="ECO:0000256" key="3">
    <source>
        <dbReference type="SAM" id="Phobius"/>
    </source>
</evidence>
<dbReference type="Proteomes" id="UP000023152">
    <property type="component" value="Unassembled WGS sequence"/>
</dbReference>
<evidence type="ECO:0000313" key="5">
    <source>
        <dbReference type="EMBL" id="ETO06123.1"/>
    </source>
</evidence>
<feature type="coiled-coil region" evidence="1">
    <location>
        <begin position="4"/>
        <end position="62"/>
    </location>
</feature>
<feature type="domain" description="PH" evidence="4">
    <location>
        <begin position="207"/>
        <end position="312"/>
    </location>
</feature>
<comment type="caution">
    <text evidence="5">The sequence shown here is derived from an EMBL/GenBank/DDBJ whole genome shotgun (WGS) entry which is preliminary data.</text>
</comment>
<dbReference type="InterPro" id="IPR001849">
    <property type="entry name" value="PH_domain"/>
</dbReference>
<protein>
    <recommendedName>
        <fullName evidence="4">PH domain-containing protein</fullName>
    </recommendedName>
</protein>
<feature type="region of interest" description="Disordered" evidence="2">
    <location>
        <begin position="84"/>
        <end position="136"/>
    </location>
</feature>
<feature type="non-terminal residue" evidence="5">
    <location>
        <position position="1"/>
    </location>
</feature>
<dbReference type="PROSITE" id="PS50003">
    <property type="entry name" value="PH_DOMAIN"/>
    <property type="match status" value="1"/>
</dbReference>
<dbReference type="Gene3D" id="2.30.29.30">
    <property type="entry name" value="Pleckstrin-homology domain (PH domain)/Phosphotyrosine-binding domain (PTB)"/>
    <property type="match status" value="1"/>
</dbReference>
<dbReference type="SMART" id="SM00233">
    <property type="entry name" value="PH"/>
    <property type="match status" value="1"/>
</dbReference>
<feature type="transmembrane region" description="Helical" evidence="3">
    <location>
        <begin position="324"/>
        <end position="345"/>
    </location>
</feature>
<dbReference type="PANTHER" id="PTHR14336:SF8">
    <property type="entry name" value="PROTEIN OPY1"/>
    <property type="match status" value="1"/>
</dbReference>
<name>X6LVZ8_RETFI</name>
<evidence type="ECO:0000256" key="2">
    <source>
        <dbReference type="SAM" id="MobiDB-lite"/>
    </source>
</evidence>
<dbReference type="InterPro" id="IPR011993">
    <property type="entry name" value="PH-like_dom_sf"/>
</dbReference>
<keyword evidence="3" id="KW-1133">Transmembrane helix</keyword>
<accession>X6LVZ8</accession>
<evidence type="ECO:0000259" key="4">
    <source>
        <dbReference type="PROSITE" id="PS50003"/>
    </source>
</evidence>
<dbReference type="OrthoDB" id="2157866at2759"/>
<dbReference type="FunFam" id="2.30.29.30:FF:000286">
    <property type="entry name" value="PH-protein kinase domain containing protein"/>
    <property type="match status" value="1"/>
</dbReference>
<feature type="compositionally biased region" description="Acidic residues" evidence="2">
    <location>
        <begin position="105"/>
        <end position="120"/>
    </location>
</feature>
<evidence type="ECO:0000313" key="6">
    <source>
        <dbReference type="Proteomes" id="UP000023152"/>
    </source>
</evidence>
<dbReference type="AlphaFoldDB" id="X6LVZ8"/>
<dbReference type="EMBL" id="ASPP01027481">
    <property type="protein sequence ID" value="ETO06123.1"/>
    <property type="molecule type" value="Genomic_DNA"/>
</dbReference>
<dbReference type="Pfam" id="PF00169">
    <property type="entry name" value="PH"/>
    <property type="match status" value="1"/>
</dbReference>
<feature type="transmembrane region" description="Helical" evidence="3">
    <location>
        <begin position="408"/>
        <end position="428"/>
    </location>
</feature>
<reference evidence="5 6" key="1">
    <citation type="journal article" date="2013" name="Curr. Biol.">
        <title>The Genome of the Foraminiferan Reticulomyxa filosa.</title>
        <authorList>
            <person name="Glockner G."/>
            <person name="Hulsmann N."/>
            <person name="Schleicher M."/>
            <person name="Noegel A.A."/>
            <person name="Eichinger L."/>
            <person name="Gallinger C."/>
            <person name="Pawlowski J."/>
            <person name="Sierra R."/>
            <person name="Euteneuer U."/>
            <person name="Pillet L."/>
            <person name="Moustafa A."/>
            <person name="Platzer M."/>
            <person name="Groth M."/>
            <person name="Szafranski K."/>
            <person name="Schliwa M."/>
        </authorList>
    </citation>
    <scope>NUCLEOTIDE SEQUENCE [LARGE SCALE GENOMIC DNA]</scope>
</reference>
<feature type="transmembrane region" description="Helical" evidence="3">
    <location>
        <begin position="271"/>
        <end position="290"/>
    </location>
</feature>
<gene>
    <name evidence="5" type="ORF">RFI_31275</name>
</gene>
<dbReference type="InterPro" id="IPR051707">
    <property type="entry name" value="PI-Interact_SigTrans_Reg"/>
</dbReference>
<dbReference type="SUPFAM" id="SSF50729">
    <property type="entry name" value="PH domain-like"/>
    <property type="match status" value="1"/>
</dbReference>
<feature type="compositionally biased region" description="Basic and acidic residues" evidence="2">
    <location>
        <begin position="122"/>
        <end position="133"/>
    </location>
</feature>
<dbReference type="PANTHER" id="PTHR14336">
    <property type="entry name" value="TANDEM PH DOMAIN CONTAINING PROTEIN"/>
    <property type="match status" value="1"/>
</dbReference>
<proteinExistence type="predicted"/>
<keyword evidence="3" id="KW-0472">Membrane</keyword>
<keyword evidence="3" id="KW-0812">Transmembrane</keyword>
<sequence length="444" mass="51758">IKEIEKLKKDNARVLQLQDDLAEKDEVIQKVRKELEDLKFEREQWLAQKSEMESTVEEVRHQVSYLEGELTKSRSLATLPLEQLTLPNRNGEGGATPSRSSKIMEEEDEVVSVDSDDLSGGEDGKKVQLDESAKNGSEYQLSQKQRLMAEWRLELKEGDKIDVCDDSGLWWGATILETKSDSIRVKYEGCRIAVFRSKHAQKKEGRKVIKQGYLEKEGKVFRTWRRRFFVLMDDNLLKYYDNEKDDDAIGQIDIDPSIETKIVQFSKKKPYGYAFVLFFLFQLTSGGRTWKFVCTDEKEVKDWIHAINCVKQGLVQEKEEDTSIYLFYIFVFFWSSANVLLKPFVGWTKIQDKAKRSLYCCVFCRDFYFRFGICELGLYPSNNHVPLDLFTKKKSIFETTSKNAKISIFLLVQHFQISFYVLPLAQFFKLLKLVPVSLQKKMNI</sequence>
<keyword evidence="1" id="KW-0175">Coiled coil</keyword>
<evidence type="ECO:0000256" key="1">
    <source>
        <dbReference type="SAM" id="Coils"/>
    </source>
</evidence>
<organism evidence="5 6">
    <name type="scientific">Reticulomyxa filosa</name>
    <dbReference type="NCBI Taxonomy" id="46433"/>
    <lineage>
        <taxon>Eukaryota</taxon>
        <taxon>Sar</taxon>
        <taxon>Rhizaria</taxon>
        <taxon>Retaria</taxon>
        <taxon>Foraminifera</taxon>
        <taxon>Monothalamids</taxon>
        <taxon>Reticulomyxidae</taxon>
        <taxon>Reticulomyxa</taxon>
    </lineage>
</organism>
<keyword evidence="6" id="KW-1185">Reference proteome</keyword>